<sequence length="162" mass="17905">MGRYAKYCKGLLLVCLSSLALVGCDFGSDTLTTGYYKDVGIRANGEFVVKNKIEDDKAKKGDTYFYVEIGKDGATKDKITSITATNGGIPIDIHWKNAEGNESIAEMSKVTVDYSQEGYIKESYEKVDGDKGRGINGESSARYKIAQDGENKGKIERIYYYN</sequence>
<gene>
    <name evidence="2" type="ORF">F8R14_04435</name>
</gene>
<proteinExistence type="predicted"/>
<evidence type="ECO:0000313" key="2">
    <source>
        <dbReference type="EMBL" id="KAB1478956.1"/>
    </source>
</evidence>
<keyword evidence="1" id="KW-0732">Signal</keyword>
<feature type="chain" id="PRO_5039115528" description="Lipoprotein" evidence="1">
    <location>
        <begin position="21"/>
        <end position="162"/>
    </location>
</feature>
<dbReference type="EMBL" id="WBKH01000004">
    <property type="protein sequence ID" value="KAB1478956.1"/>
    <property type="molecule type" value="Genomic_DNA"/>
</dbReference>
<feature type="signal peptide" evidence="1">
    <location>
        <begin position="1"/>
        <end position="20"/>
    </location>
</feature>
<dbReference type="GeneID" id="83054950"/>
<dbReference type="PROSITE" id="PS51257">
    <property type="entry name" value="PROKAR_LIPOPROTEIN"/>
    <property type="match status" value="1"/>
</dbReference>
<comment type="caution">
    <text evidence="2">The sequence shown here is derived from an EMBL/GenBank/DDBJ whole genome shotgun (WGS) entry which is preliminary data.</text>
</comment>
<accession>A0A833CC40</accession>
<protein>
    <recommendedName>
        <fullName evidence="4">Lipoprotein</fullName>
    </recommendedName>
</protein>
<evidence type="ECO:0008006" key="4">
    <source>
        <dbReference type="Google" id="ProtNLM"/>
    </source>
</evidence>
<dbReference type="AlphaFoldDB" id="A0A833CC40"/>
<dbReference type="RefSeq" id="WP_006556870.1">
    <property type="nucleotide sequence ID" value="NZ_CAUBPY010000003.1"/>
</dbReference>
<evidence type="ECO:0000256" key="1">
    <source>
        <dbReference type="SAM" id="SignalP"/>
    </source>
</evidence>
<evidence type="ECO:0000313" key="3">
    <source>
        <dbReference type="Proteomes" id="UP000434554"/>
    </source>
</evidence>
<dbReference type="Proteomes" id="UP000434554">
    <property type="component" value="Unassembled WGS sequence"/>
</dbReference>
<reference evidence="2 3" key="1">
    <citation type="submission" date="2019-09" db="EMBL/GenBank/DDBJ databases">
        <title>Draft genome sequence of 3 type strains from the CCUG.</title>
        <authorList>
            <person name="Pineiro-Iglesias B."/>
            <person name="Tunovic T."/>
            <person name="Unosson C."/>
            <person name="Inganas E."/>
            <person name="Ohlen M."/>
            <person name="Cardew S."/>
            <person name="Jensie-Markopoulos S."/>
            <person name="Salva-Serra F."/>
            <person name="Jaen-Luchoro D."/>
            <person name="Karlsson R."/>
            <person name="Svensson-Stadler L."/>
            <person name="Chun J."/>
            <person name="Moore E."/>
        </authorList>
    </citation>
    <scope>NUCLEOTIDE SEQUENCE [LARGE SCALE GENOMIC DNA]</scope>
    <source>
        <strain evidence="2 3">CCUG 65427</strain>
    </source>
</reference>
<organism evidence="2 3">
    <name type="scientific">Veillonella seminalis</name>
    <dbReference type="NCBI Taxonomy" id="1502943"/>
    <lineage>
        <taxon>Bacteria</taxon>
        <taxon>Bacillati</taxon>
        <taxon>Bacillota</taxon>
        <taxon>Negativicutes</taxon>
        <taxon>Veillonellales</taxon>
        <taxon>Veillonellaceae</taxon>
        <taxon>Veillonella</taxon>
    </lineage>
</organism>
<name>A0A833CC40_9FIRM</name>